<dbReference type="KEGG" id="vg:6372351"/>
<organismHost>
    <name type="scientific">Pseudomonas chlororaphis</name>
    <dbReference type="NCBI Taxonomy" id="587753"/>
</organismHost>
<protein>
    <submittedName>
        <fullName evidence="1">Uncharacterized protein</fullName>
    </submittedName>
</protein>
<accession>B3FJV5</accession>
<keyword evidence="2" id="KW-1185">Reference proteome</keyword>
<proteinExistence type="predicted"/>
<gene>
    <name evidence="1" type="ORF">201phi2-1p447</name>
</gene>
<dbReference type="RefSeq" id="YP_001957166.1">
    <property type="nucleotide sequence ID" value="NC_010821.1"/>
</dbReference>
<organism evidence="1 2">
    <name type="scientific">Pseudomonas phage 201phi2-1</name>
    <name type="common">Pseudomonas chlororaphis phage 201phi2-1</name>
    <dbReference type="NCBI Taxonomy" id="198110"/>
    <lineage>
        <taxon>Viruses</taxon>
        <taxon>Duplodnaviria</taxon>
        <taxon>Heunggongvirae</taxon>
        <taxon>Uroviricota</taxon>
        <taxon>Caudoviricetes</taxon>
        <taxon>Chimalliviridae</taxon>
        <taxon>Serwervirus</taxon>
        <taxon>Serwervirus 201phi21</taxon>
    </lineage>
</organism>
<sequence>MNDNIIRTYIDQHGPITVTHQSGKTLTVVESIEYVSDWAIKESTEQYPIHVGEREHGFIVHRGEGHTHEGFYVFDQVVFDALNNIKLKIEFEYELRKLLPATIAQVDYYENAIWPTGRSSTVSEGINVRVYGLKDYTFKQGARGNVFVCPIETTGYTTDGHRIQGYMYSCHDNTIKFDSIQAWRMRELSRDELIAFDPKWGELVTP</sequence>
<dbReference type="EMBL" id="EU197055">
    <property type="protein sequence ID" value="ABY63270.1"/>
    <property type="molecule type" value="Genomic_DNA"/>
</dbReference>
<evidence type="ECO:0000313" key="1">
    <source>
        <dbReference type="EMBL" id="ABY63270.1"/>
    </source>
</evidence>
<evidence type="ECO:0000313" key="2">
    <source>
        <dbReference type="Proteomes" id="UP000002421"/>
    </source>
</evidence>
<dbReference type="Proteomes" id="UP000002421">
    <property type="component" value="Segment"/>
</dbReference>
<name>B3FJV5_BP201</name>
<reference evidence="1 2" key="1">
    <citation type="journal article" date="2008" name="Virology">
        <title>Characterization of Pseudomonas chlororaphis myovirus 201varphi2-1 via genomic sequencing, mass spectrometry, and electron microscopy.</title>
        <authorList>
            <person name="Thomas J.A."/>
            <person name="Rolando M.R."/>
            <person name="Carroll C.A."/>
            <person name="Shen P.S."/>
            <person name="Belnap D.M."/>
            <person name="Weintraub S.T."/>
            <person name="Serwer P."/>
            <person name="Hardies S.C."/>
        </authorList>
    </citation>
    <scope>NUCLEOTIDE SEQUENCE</scope>
</reference>